<evidence type="ECO:0000259" key="2">
    <source>
        <dbReference type="Pfam" id="PF02541"/>
    </source>
</evidence>
<dbReference type="InterPro" id="IPR050273">
    <property type="entry name" value="GppA/Ppx_hydrolase"/>
</dbReference>
<name>A0A5D3YMX9_9BACT</name>
<protein>
    <submittedName>
        <fullName evidence="3">Ppx/GppA phosphatase</fullName>
    </submittedName>
</protein>
<feature type="coiled-coil region" evidence="1">
    <location>
        <begin position="231"/>
        <end position="258"/>
    </location>
</feature>
<keyword evidence="1" id="KW-0175">Coiled coil</keyword>
<dbReference type="RefSeq" id="WP_170245553.1">
    <property type="nucleotide sequence ID" value="NZ_VNHY01000001.1"/>
</dbReference>
<gene>
    <name evidence="3" type="ORF">LX73_0442</name>
</gene>
<dbReference type="Gene3D" id="3.30.420.40">
    <property type="match status" value="1"/>
</dbReference>
<evidence type="ECO:0000313" key="4">
    <source>
        <dbReference type="Proteomes" id="UP000324595"/>
    </source>
</evidence>
<dbReference type="AlphaFoldDB" id="A0A5D3YMX9"/>
<evidence type="ECO:0000313" key="3">
    <source>
        <dbReference type="EMBL" id="TYP95147.1"/>
    </source>
</evidence>
<dbReference type="SUPFAM" id="SSF53067">
    <property type="entry name" value="Actin-like ATPase domain"/>
    <property type="match status" value="2"/>
</dbReference>
<reference evidence="3 4" key="1">
    <citation type="submission" date="2019-07" db="EMBL/GenBank/DDBJ databases">
        <title>Genomic Encyclopedia of Archaeal and Bacterial Type Strains, Phase II (KMG-II): from individual species to whole genera.</title>
        <authorList>
            <person name="Goeker M."/>
        </authorList>
    </citation>
    <scope>NUCLEOTIDE SEQUENCE [LARGE SCALE GENOMIC DNA]</scope>
    <source>
        <strain evidence="3 4">DSM 21935</strain>
    </source>
</reference>
<dbReference type="InterPro" id="IPR003695">
    <property type="entry name" value="Ppx_GppA_N"/>
</dbReference>
<organism evidence="3 4">
    <name type="scientific">Fodinibius salinus</name>
    <dbReference type="NCBI Taxonomy" id="860790"/>
    <lineage>
        <taxon>Bacteria</taxon>
        <taxon>Pseudomonadati</taxon>
        <taxon>Balneolota</taxon>
        <taxon>Balneolia</taxon>
        <taxon>Balneolales</taxon>
        <taxon>Balneolaceae</taxon>
        <taxon>Fodinibius</taxon>
    </lineage>
</organism>
<dbReference type="Pfam" id="PF02541">
    <property type="entry name" value="Ppx-GppA"/>
    <property type="match status" value="1"/>
</dbReference>
<proteinExistence type="predicted"/>
<dbReference type="Gene3D" id="3.30.420.150">
    <property type="entry name" value="Exopolyphosphatase. Domain 2"/>
    <property type="match status" value="1"/>
</dbReference>
<dbReference type="CDD" id="cd24054">
    <property type="entry name" value="ASKHA_NBD_AaPPX-GppA_MtPPX2-like"/>
    <property type="match status" value="1"/>
</dbReference>
<dbReference type="EMBL" id="VNHY01000001">
    <property type="protein sequence ID" value="TYP95147.1"/>
    <property type="molecule type" value="Genomic_DNA"/>
</dbReference>
<sequence length="305" mass="33490">MKASIDIGTNTVLLLVAEAEGDRHIRVVEEQERTPRLGKNVDGTNILDEDAIARTIDVLLEFKSLLNKDYSHIEETVVTATSAVRDAGNRAYFLEHVKSETGFEVQVLSGSEEAQYAYYGAQSVLLGGNLNPSKTIIDIGGGSTEIALGSEGTISDYHSFDMGCVRYTERYLVDDPPTSGQIQSCKTAIADMLIHHPFEISGDTSLMGIAGTATSLAFIEQSLSKYDRNDINGYRISLNDLERRISFLQELSANEIRKEYQSVMEHRADIFLAGLLILEGFMNKYDLEEIVASTGGVRHGAILLA</sequence>
<dbReference type="PANTHER" id="PTHR30005:SF0">
    <property type="entry name" value="RETROGRADE REGULATION PROTEIN 2"/>
    <property type="match status" value="1"/>
</dbReference>
<dbReference type="InterPro" id="IPR043129">
    <property type="entry name" value="ATPase_NBD"/>
</dbReference>
<evidence type="ECO:0000256" key="1">
    <source>
        <dbReference type="SAM" id="Coils"/>
    </source>
</evidence>
<dbReference type="Proteomes" id="UP000324595">
    <property type="component" value="Unassembled WGS sequence"/>
</dbReference>
<accession>A0A5D3YMX9</accession>
<feature type="domain" description="Ppx/GppA phosphatase N-terminal" evidence="2">
    <location>
        <begin position="20"/>
        <end position="303"/>
    </location>
</feature>
<comment type="caution">
    <text evidence="3">The sequence shown here is derived from an EMBL/GenBank/DDBJ whole genome shotgun (WGS) entry which is preliminary data.</text>
</comment>
<dbReference type="GO" id="GO:0016462">
    <property type="term" value="F:pyrophosphatase activity"/>
    <property type="evidence" value="ECO:0007669"/>
    <property type="project" value="TreeGrafter"/>
</dbReference>
<dbReference type="PANTHER" id="PTHR30005">
    <property type="entry name" value="EXOPOLYPHOSPHATASE"/>
    <property type="match status" value="1"/>
</dbReference>
<keyword evidence="4" id="KW-1185">Reference proteome</keyword>